<proteinExistence type="predicted"/>
<accession>K9ZNH4</accession>
<evidence type="ECO:0000313" key="2">
    <source>
        <dbReference type="EMBL" id="AFZ60778.1"/>
    </source>
</evidence>
<dbReference type="HOGENOM" id="CLU_192784_0_0_3"/>
<dbReference type="Gene3D" id="1.10.1200.10">
    <property type="entry name" value="ACP-like"/>
    <property type="match status" value="1"/>
</dbReference>
<dbReference type="PATRIC" id="fig|272123.3.peg.5916"/>
<dbReference type="SUPFAM" id="SSF47336">
    <property type="entry name" value="ACP-like"/>
    <property type="match status" value="1"/>
</dbReference>
<keyword evidence="3" id="KW-1185">Reference proteome</keyword>
<dbReference type="Proteomes" id="UP000010474">
    <property type="component" value="Chromosome"/>
</dbReference>
<dbReference type="InterPro" id="IPR009081">
    <property type="entry name" value="PP-bd_ACP"/>
</dbReference>
<dbReference type="Pfam" id="PF00550">
    <property type="entry name" value="PP-binding"/>
    <property type="match status" value="1"/>
</dbReference>
<dbReference type="EMBL" id="CP003659">
    <property type="protein sequence ID" value="AFZ60778.1"/>
    <property type="molecule type" value="Genomic_DNA"/>
</dbReference>
<dbReference type="KEGG" id="acy:Anacy_5463"/>
<organism evidence="2 3">
    <name type="scientific">Anabaena cylindrica (strain ATCC 27899 / PCC 7122)</name>
    <dbReference type="NCBI Taxonomy" id="272123"/>
    <lineage>
        <taxon>Bacteria</taxon>
        <taxon>Bacillati</taxon>
        <taxon>Cyanobacteriota</taxon>
        <taxon>Cyanophyceae</taxon>
        <taxon>Nostocales</taxon>
        <taxon>Nostocaceae</taxon>
        <taxon>Anabaena</taxon>
    </lineage>
</organism>
<dbReference type="InterPro" id="IPR036736">
    <property type="entry name" value="ACP-like_sf"/>
</dbReference>
<evidence type="ECO:0000313" key="3">
    <source>
        <dbReference type="Proteomes" id="UP000010474"/>
    </source>
</evidence>
<dbReference type="RefSeq" id="WP_015217390.1">
    <property type="nucleotide sequence ID" value="NC_019771.1"/>
</dbReference>
<feature type="domain" description="Carrier" evidence="1">
    <location>
        <begin position="12"/>
        <end position="72"/>
    </location>
</feature>
<evidence type="ECO:0000259" key="1">
    <source>
        <dbReference type="Pfam" id="PF00550"/>
    </source>
</evidence>
<name>K9ZNH4_ANACC</name>
<dbReference type="eggNOG" id="COG0236">
    <property type="taxonomic scope" value="Bacteria"/>
</dbReference>
<reference evidence="3" key="1">
    <citation type="journal article" date="2013" name="Proc. Natl. Acad. Sci. U.S.A.">
        <title>Improving the coverage of the cyanobacterial phylum using diversity-driven genome sequencing.</title>
        <authorList>
            <person name="Shih P.M."/>
            <person name="Wu D."/>
            <person name="Latifi A."/>
            <person name="Axen S.D."/>
            <person name="Fewer D.P."/>
            <person name="Talla E."/>
            <person name="Calteau A."/>
            <person name="Cai F."/>
            <person name="Tandeau de Marsac N."/>
            <person name="Rippka R."/>
            <person name="Herdman M."/>
            <person name="Sivonen K."/>
            <person name="Coursin T."/>
            <person name="Laurent T."/>
            <person name="Goodwin L."/>
            <person name="Nolan M."/>
            <person name="Davenport K.W."/>
            <person name="Han C.S."/>
            <person name="Rubin E.M."/>
            <person name="Eisen J.A."/>
            <person name="Woyke T."/>
            <person name="Gugger M."/>
            <person name="Kerfeld C.A."/>
        </authorList>
    </citation>
    <scope>NUCLEOTIDE SEQUENCE [LARGE SCALE GENOMIC DNA]</scope>
    <source>
        <strain evidence="3">ATCC 27899 / PCC 7122</strain>
    </source>
</reference>
<dbReference type="STRING" id="272123.Anacy_5463"/>
<gene>
    <name evidence="2" type="ordered locus">Anacy_5463</name>
</gene>
<dbReference type="AlphaFoldDB" id="K9ZNH4"/>
<protein>
    <recommendedName>
        <fullName evidence="1">Carrier domain-containing protein</fullName>
    </recommendedName>
</protein>
<sequence length="81" mass="8920">MDTLNVMNTLKTILTDLGIPEESLCEDTFLSKDLQIDSVETVEIALGLKRKLGVNIKLEAWQNMTLAQVCNVVEAAIANKT</sequence>